<evidence type="ECO:0000313" key="1">
    <source>
        <dbReference type="EMBL" id="EGX70515.1"/>
    </source>
</evidence>
<dbReference type="HOGENOM" id="CLU_054526_2_0_11"/>
<organism evidence="1 2">
    <name type="scientific">Collinsella tanakaei YIT 12063</name>
    <dbReference type="NCBI Taxonomy" id="742742"/>
    <lineage>
        <taxon>Bacteria</taxon>
        <taxon>Bacillati</taxon>
        <taxon>Actinomycetota</taxon>
        <taxon>Coriobacteriia</taxon>
        <taxon>Coriobacteriales</taxon>
        <taxon>Coriobacteriaceae</taxon>
        <taxon>Collinsella</taxon>
    </lineage>
</organism>
<protein>
    <recommendedName>
        <fullName evidence="3">DUF559 domain-containing protein</fullName>
    </recommendedName>
</protein>
<reference evidence="1 2" key="1">
    <citation type="submission" date="2011-06" db="EMBL/GenBank/DDBJ databases">
        <title>The Genome Sequence of Collinsella tanakaei YIT 12063.</title>
        <authorList>
            <consortium name="The Broad Institute Genome Sequencing Platform"/>
            <person name="Earl A."/>
            <person name="Ward D."/>
            <person name="Feldgarden M."/>
            <person name="Gevers D."/>
            <person name="Morotomi M."/>
            <person name="Young S.K."/>
            <person name="Zeng Q."/>
            <person name="Gargeya S."/>
            <person name="Fitzgerald M."/>
            <person name="Haas B."/>
            <person name="Abouelleil A."/>
            <person name="Alvarado L."/>
            <person name="Arachchi H.M."/>
            <person name="Berlin A."/>
            <person name="Brown A."/>
            <person name="Chapman S.B."/>
            <person name="Chen Z."/>
            <person name="Dunbar C."/>
            <person name="Freedman E."/>
            <person name="Gearin G."/>
            <person name="Gellesch M."/>
            <person name="Goldberg J."/>
            <person name="Griggs A."/>
            <person name="Gujja S."/>
            <person name="Heiman D."/>
            <person name="Howarth C."/>
            <person name="Larson L."/>
            <person name="Lui A."/>
            <person name="MacDonald P.J.P."/>
            <person name="Mehta T."/>
            <person name="Montmayeur A."/>
            <person name="Murphy C."/>
            <person name="Neiman D."/>
            <person name="Pearson M."/>
            <person name="Priest M."/>
            <person name="Roberts A."/>
            <person name="Saif S."/>
            <person name="Shea T."/>
            <person name="Shenoy N."/>
            <person name="Sisk P."/>
            <person name="Stolte C."/>
            <person name="Sykes S."/>
            <person name="Wortman J."/>
            <person name="Nusbaum C."/>
            <person name="Birren B."/>
        </authorList>
    </citation>
    <scope>NUCLEOTIDE SEQUENCE [LARGE SCALE GENOMIC DNA]</scope>
    <source>
        <strain evidence="1 2">YIT 12063</strain>
    </source>
</reference>
<accession>G1WJJ1</accession>
<comment type="caution">
    <text evidence="1">The sequence shown here is derived from an EMBL/GenBank/DDBJ whole genome shotgun (WGS) entry which is preliminary data.</text>
</comment>
<keyword evidence="2" id="KW-1185">Reference proteome</keyword>
<evidence type="ECO:0008006" key="3">
    <source>
        <dbReference type="Google" id="ProtNLM"/>
    </source>
</evidence>
<dbReference type="PATRIC" id="fig|742742.3.peg.1476"/>
<dbReference type="GeneID" id="62759203"/>
<gene>
    <name evidence="1" type="ORF">HMPREF9452_01504</name>
</gene>
<dbReference type="RefSeq" id="WP_009141538.1">
    <property type="nucleotide sequence ID" value="NZ_JH126470.1"/>
</dbReference>
<sequence length="317" mass="35481">MSICICNTSALEALRSSGRLLPTLLDGPRCSQLDDTPVPHPIMLHDDMARIGLKEEPYHILVPTKRLRYARKDVVYHIRERPLPFQTLLRSEHGGPLITGPELLFCDLALSPDYGAIDLIELGYELCGTYLISDCWNGYISSAVCATSTEKIQRVVDDLTGRPGIDVARKALRHVRDGSNSPMETALAMMLSLPKHLGGQNLGPISLNHPVVTSQGTKYVDVAFPEAKVGLEYKGRDAHSIEKTARDDRRQNTLSGSGWTILSVWYEDLVQDHLYGKFLQELAKVLHVRLRTLSKSYEARQIVLRARLLPAIEKYSR</sequence>
<dbReference type="STRING" id="742742.HMPREF9452_01504"/>
<dbReference type="Proteomes" id="UP000004830">
    <property type="component" value="Unassembled WGS sequence"/>
</dbReference>
<dbReference type="OrthoDB" id="3181769at2"/>
<dbReference type="Gene3D" id="3.40.960.10">
    <property type="entry name" value="VSR Endonuclease"/>
    <property type="match status" value="1"/>
</dbReference>
<dbReference type="EMBL" id="ADLS01000018">
    <property type="protein sequence ID" value="EGX70515.1"/>
    <property type="molecule type" value="Genomic_DNA"/>
</dbReference>
<proteinExistence type="predicted"/>
<dbReference type="InterPro" id="IPR011335">
    <property type="entry name" value="Restrct_endonuc-II-like"/>
</dbReference>
<name>G1WJJ1_9ACTN</name>
<dbReference type="SUPFAM" id="SSF52980">
    <property type="entry name" value="Restriction endonuclease-like"/>
    <property type="match status" value="1"/>
</dbReference>
<dbReference type="AlphaFoldDB" id="G1WJJ1"/>
<evidence type="ECO:0000313" key="2">
    <source>
        <dbReference type="Proteomes" id="UP000004830"/>
    </source>
</evidence>
<dbReference type="eggNOG" id="COG2852">
    <property type="taxonomic scope" value="Bacteria"/>
</dbReference>